<dbReference type="EMBL" id="JBHTBY010000001">
    <property type="protein sequence ID" value="MFC7319752.1"/>
    <property type="molecule type" value="Genomic_DNA"/>
</dbReference>
<organism evidence="1 2">
    <name type="scientific">Halobacillus campisalis</name>
    <dbReference type="NCBI Taxonomy" id="435909"/>
    <lineage>
        <taxon>Bacteria</taxon>
        <taxon>Bacillati</taxon>
        <taxon>Bacillota</taxon>
        <taxon>Bacilli</taxon>
        <taxon>Bacillales</taxon>
        <taxon>Bacillaceae</taxon>
        <taxon>Halobacillus</taxon>
    </lineage>
</organism>
<reference evidence="2" key="1">
    <citation type="journal article" date="2019" name="Int. J. Syst. Evol. Microbiol.">
        <title>The Global Catalogue of Microorganisms (GCM) 10K type strain sequencing project: providing services to taxonomists for standard genome sequencing and annotation.</title>
        <authorList>
            <consortium name="The Broad Institute Genomics Platform"/>
            <consortium name="The Broad Institute Genome Sequencing Center for Infectious Disease"/>
            <person name="Wu L."/>
            <person name="Ma J."/>
        </authorList>
    </citation>
    <scope>NUCLEOTIDE SEQUENCE [LARGE SCALE GENOMIC DNA]</scope>
    <source>
        <strain evidence="2">CCUG 73951</strain>
    </source>
</reference>
<protein>
    <recommendedName>
        <fullName evidence="3">YrzI family small protein</fullName>
    </recommendedName>
</protein>
<evidence type="ECO:0000313" key="2">
    <source>
        <dbReference type="Proteomes" id="UP001596494"/>
    </source>
</evidence>
<proteinExistence type="predicted"/>
<gene>
    <name evidence="1" type="ORF">ACFQMN_02480</name>
</gene>
<evidence type="ECO:0008006" key="3">
    <source>
        <dbReference type="Google" id="ProtNLM"/>
    </source>
</evidence>
<sequence length="44" mass="5320">MRINFLIFVFSIEKSAPEARDRSAERARLINERINETKMKHNRM</sequence>
<evidence type="ECO:0000313" key="1">
    <source>
        <dbReference type="EMBL" id="MFC7319752.1"/>
    </source>
</evidence>
<dbReference type="Proteomes" id="UP001596494">
    <property type="component" value="Unassembled WGS sequence"/>
</dbReference>
<keyword evidence="2" id="KW-1185">Reference proteome</keyword>
<name>A0ABW2K0B7_9BACI</name>
<dbReference type="RefSeq" id="WP_289215533.1">
    <property type="nucleotide sequence ID" value="NZ_JAPVRC010000003.1"/>
</dbReference>
<accession>A0ABW2K0B7</accession>
<comment type="caution">
    <text evidence="1">The sequence shown here is derived from an EMBL/GenBank/DDBJ whole genome shotgun (WGS) entry which is preliminary data.</text>
</comment>